<keyword evidence="1" id="KW-0812">Transmembrane</keyword>
<evidence type="ECO:0000256" key="1">
    <source>
        <dbReference type="SAM" id="Phobius"/>
    </source>
</evidence>
<proteinExistence type="predicted"/>
<name>A0A150XH41_9BACT</name>
<dbReference type="Proteomes" id="UP000075606">
    <property type="component" value="Unassembled WGS sequence"/>
</dbReference>
<dbReference type="EMBL" id="LRPC01000001">
    <property type="protein sequence ID" value="KYG78015.1"/>
    <property type="molecule type" value="Genomic_DNA"/>
</dbReference>
<keyword evidence="4" id="KW-1185">Reference proteome</keyword>
<dbReference type="PANTHER" id="PTHR30590">
    <property type="entry name" value="INNER MEMBRANE PROTEIN"/>
    <property type="match status" value="1"/>
</dbReference>
<feature type="transmembrane region" description="Helical" evidence="1">
    <location>
        <begin position="75"/>
        <end position="108"/>
    </location>
</feature>
<dbReference type="InterPro" id="IPR007349">
    <property type="entry name" value="DUF418"/>
</dbReference>
<keyword evidence="1" id="KW-0472">Membrane</keyword>
<dbReference type="STRING" id="333140.AWW68_04405"/>
<reference evidence="3 4" key="1">
    <citation type="submission" date="2016-01" db="EMBL/GenBank/DDBJ databases">
        <title>Genome sequencing of Roseivirga spongicola UST030701-084.</title>
        <authorList>
            <person name="Selvaratnam C."/>
            <person name="Thevarajoo S."/>
            <person name="Goh K.M."/>
            <person name="Ee R."/>
            <person name="Chan K.-G."/>
            <person name="Chong C.S."/>
        </authorList>
    </citation>
    <scope>NUCLEOTIDE SEQUENCE [LARGE SCALE GENOMIC DNA]</scope>
    <source>
        <strain evidence="3 4">UST030701-084</strain>
    </source>
</reference>
<evidence type="ECO:0000313" key="3">
    <source>
        <dbReference type="EMBL" id="KYG78015.1"/>
    </source>
</evidence>
<protein>
    <recommendedName>
        <fullName evidence="2">DUF418 domain-containing protein</fullName>
    </recommendedName>
</protein>
<feature type="transmembrane region" description="Helical" evidence="1">
    <location>
        <begin position="303"/>
        <end position="326"/>
    </location>
</feature>
<organism evidence="3 4">
    <name type="scientific">Roseivirga spongicola</name>
    <dbReference type="NCBI Taxonomy" id="333140"/>
    <lineage>
        <taxon>Bacteria</taxon>
        <taxon>Pseudomonadati</taxon>
        <taxon>Bacteroidota</taxon>
        <taxon>Cytophagia</taxon>
        <taxon>Cytophagales</taxon>
        <taxon>Roseivirgaceae</taxon>
        <taxon>Roseivirga</taxon>
    </lineage>
</organism>
<dbReference type="Pfam" id="PF04235">
    <property type="entry name" value="DUF418"/>
    <property type="match status" value="1"/>
</dbReference>
<keyword evidence="1" id="KW-1133">Transmembrane helix</keyword>
<feature type="domain" description="DUF418" evidence="2">
    <location>
        <begin position="209"/>
        <end position="371"/>
    </location>
</feature>
<feature type="transmembrane region" description="Helical" evidence="1">
    <location>
        <begin position="223"/>
        <end position="245"/>
    </location>
</feature>
<feature type="transmembrane region" description="Helical" evidence="1">
    <location>
        <begin position="120"/>
        <end position="141"/>
    </location>
</feature>
<dbReference type="AlphaFoldDB" id="A0A150XH41"/>
<sequence>MTIQSFAMPMAAYLNPTVYESLSGNDLYVWIFSHVFVDKKFEAIFVMLFGASMVMISQKARREHLRSSDLQNRRFVYLGIIGILHAYLLWYGDVLLALAITGLLMFVFRRKKSSTQIRAGIIFLIIGSAISLIIGYTVPVWEPGEYETNRTEIWQPTSADVAEEIDFYTGPYERQILYRAPQAFNRQTSQFVFQSFWKYAGMMLIGMALYRRKAFKAKQSSRFYLKMIGYGIGLGLPLVAVGTMLHFNYEWDFRMSYFFFSQLNYWGSILMAIGYIGVVMLFCKSSTRSFLARRLSDVGRMALSNYLLISLVCSFIFYGQGLALFGDVDRSLQAVFVLGICVLVIALSAVWLAYFKFGPFEWLWRTLTYGKLQKMGKD</sequence>
<comment type="caution">
    <text evidence="3">The sequence shown here is derived from an EMBL/GenBank/DDBJ whole genome shotgun (WGS) entry which is preliminary data.</text>
</comment>
<accession>A0A150XH41</accession>
<evidence type="ECO:0000259" key="2">
    <source>
        <dbReference type="Pfam" id="PF04235"/>
    </source>
</evidence>
<gene>
    <name evidence="3" type="ORF">AWW68_04405</name>
</gene>
<feature type="transmembrane region" description="Helical" evidence="1">
    <location>
        <begin position="332"/>
        <end position="355"/>
    </location>
</feature>
<feature type="transmembrane region" description="Helical" evidence="1">
    <location>
        <begin position="191"/>
        <end position="211"/>
    </location>
</feature>
<dbReference type="InterPro" id="IPR052529">
    <property type="entry name" value="Bact_Transport_Assoc"/>
</dbReference>
<feature type="transmembrane region" description="Helical" evidence="1">
    <location>
        <begin position="265"/>
        <end position="283"/>
    </location>
</feature>
<dbReference type="PANTHER" id="PTHR30590:SF2">
    <property type="entry name" value="INNER MEMBRANE PROTEIN"/>
    <property type="match status" value="1"/>
</dbReference>
<evidence type="ECO:0000313" key="4">
    <source>
        <dbReference type="Proteomes" id="UP000075606"/>
    </source>
</evidence>